<reference evidence="2 3" key="1">
    <citation type="submission" date="2009-02" db="EMBL/GenBank/DDBJ databases">
        <title>Annotation of Streptomyces hygroscopicus strain ATCC 53653.</title>
        <authorList>
            <consortium name="The Broad Institute Genome Sequencing Platform"/>
            <consortium name="Broad Institute Microbial Sequencing Center"/>
            <person name="Fischbach M."/>
            <person name="Godfrey P."/>
            <person name="Ward D."/>
            <person name="Young S."/>
            <person name="Zeng Q."/>
            <person name="Koehrsen M."/>
            <person name="Alvarado L."/>
            <person name="Berlin A.M."/>
            <person name="Bochicchio J."/>
            <person name="Borenstein D."/>
            <person name="Chapman S.B."/>
            <person name="Chen Z."/>
            <person name="Engels R."/>
            <person name="Freedman E."/>
            <person name="Gellesch M."/>
            <person name="Goldberg J."/>
            <person name="Griggs A."/>
            <person name="Gujja S."/>
            <person name="Heilman E.R."/>
            <person name="Heiman D.I."/>
            <person name="Hepburn T.A."/>
            <person name="Howarth C."/>
            <person name="Jen D."/>
            <person name="Larson L."/>
            <person name="Lewis B."/>
            <person name="Mehta T."/>
            <person name="Park D."/>
            <person name="Pearson M."/>
            <person name="Richards J."/>
            <person name="Roberts A."/>
            <person name="Saif S."/>
            <person name="Shea T.D."/>
            <person name="Shenoy N."/>
            <person name="Sisk P."/>
            <person name="Stolte C."/>
            <person name="Sykes S.N."/>
            <person name="Thomson T."/>
            <person name="Walk T."/>
            <person name="White J."/>
            <person name="Yandava C."/>
            <person name="Straight P."/>
            <person name="Clardy J."/>
            <person name="Hung D."/>
            <person name="Kolter R."/>
            <person name="Mekalanos J."/>
            <person name="Walker S."/>
            <person name="Walsh C.T."/>
            <person name="Wieland-Brown L.C."/>
            <person name="Haas B."/>
            <person name="Nusbaum C."/>
            <person name="Birren B."/>
        </authorList>
    </citation>
    <scope>NUCLEOTIDE SEQUENCE [LARGE SCALE GENOMIC DNA]</scope>
    <source>
        <strain evidence="2 3">ATCC 53653</strain>
    </source>
</reference>
<evidence type="ECO:0000313" key="2">
    <source>
        <dbReference type="EMBL" id="EFL25378.1"/>
    </source>
</evidence>
<protein>
    <submittedName>
        <fullName evidence="2">Uncharacterized protein</fullName>
    </submittedName>
</protein>
<gene>
    <name evidence="2" type="ORF">SSOG_05092</name>
</gene>
<feature type="region of interest" description="Disordered" evidence="1">
    <location>
        <begin position="123"/>
        <end position="143"/>
    </location>
</feature>
<dbReference type="EMBL" id="GG657754">
    <property type="protein sequence ID" value="EFL25378.1"/>
    <property type="molecule type" value="Genomic_DNA"/>
</dbReference>
<evidence type="ECO:0000256" key="1">
    <source>
        <dbReference type="SAM" id="MobiDB-lite"/>
    </source>
</evidence>
<organism evidence="2 3">
    <name type="scientific">Streptomyces himastatinicus ATCC 53653</name>
    <dbReference type="NCBI Taxonomy" id="457427"/>
    <lineage>
        <taxon>Bacteria</taxon>
        <taxon>Bacillati</taxon>
        <taxon>Actinomycetota</taxon>
        <taxon>Actinomycetes</taxon>
        <taxon>Kitasatosporales</taxon>
        <taxon>Streptomycetaceae</taxon>
        <taxon>Streptomyces</taxon>
        <taxon>Streptomyces violaceusniger group</taxon>
    </lineage>
</organism>
<dbReference type="Pfam" id="PF08877">
    <property type="entry name" value="MepB-like"/>
    <property type="match status" value="1"/>
</dbReference>
<accession>D9WGJ0</accession>
<sequence length="143" mass="15796">MVTNEPWAGLHEDLLAAKKLAYDPSGFRCSQPVPEPESAEYAAHGFTIDGLSVRFRVAKTTPTKVGQFVTEYGIDLFVQQEARLPRLSAVGDHGQSPGEQNSGIADKVLLGFHRGRLCRYDARPRPLRPLSNDDPNTPLWPRG</sequence>
<dbReference type="InterPro" id="IPR038231">
    <property type="entry name" value="MepB-like_sf"/>
</dbReference>
<dbReference type="InterPro" id="IPR011235">
    <property type="entry name" value="MepB-like"/>
</dbReference>
<dbReference type="HOGENOM" id="CLU_1805104_0_0_11"/>
<proteinExistence type="predicted"/>
<dbReference type="STRING" id="457427.SSOG_05092"/>
<dbReference type="AlphaFoldDB" id="D9WGJ0"/>
<dbReference type="Proteomes" id="UP000003963">
    <property type="component" value="Unassembled WGS sequence"/>
</dbReference>
<name>D9WGJ0_9ACTN</name>
<dbReference type="Gene3D" id="3.40.1350.140">
    <property type="entry name" value="MepB-like"/>
    <property type="match status" value="1"/>
</dbReference>
<evidence type="ECO:0000313" key="3">
    <source>
        <dbReference type="Proteomes" id="UP000003963"/>
    </source>
</evidence>
<keyword evidence="3" id="KW-1185">Reference proteome</keyword>